<comment type="caution">
    <text evidence="7">The sequence shown here is derived from an EMBL/GenBank/DDBJ whole genome shotgun (WGS) entry which is preliminary data.</text>
</comment>
<evidence type="ECO:0000256" key="2">
    <source>
        <dbReference type="ARBA" id="ARBA00012146"/>
    </source>
</evidence>
<feature type="chain" id="PRO_5016341975" description="inorganic diphosphatase" evidence="6">
    <location>
        <begin position="22"/>
        <end position="239"/>
    </location>
</feature>
<dbReference type="PROSITE" id="PS00387">
    <property type="entry name" value="PPASE"/>
    <property type="match status" value="1"/>
</dbReference>
<dbReference type="AlphaFoldDB" id="A0A317T987"/>
<reference evidence="8" key="1">
    <citation type="submission" date="2017-10" db="EMBL/GenBank/DDBJ databases">
        <authorList>
            <person name="Gaisin V.A."/>
            <person name="Rysina M.S."/>
            <person name="Grouzdev D.S."/>
        </authorList>
    </citation>
    <scope>NUCLEOTIDE SEQUENCE [LARGE SCALE GENOMIC DNA]</scope>
    <source>
        <strain evidence="8">V1</strain>
    </source>
</reference>
<dbReference type="Pfam" id="PF00719">
    <property type="entry name" value="Pyrophosphatase"/>
    <property type="match status" value="1"/>
</dbReference>
<evidence type="ECO:0000313" key="8">
    <source>
        <dbReference type="Proteomes" id="UP000246278"/>
    </source>
</evidence>
<organism evidence="7 8">
    <name type="scientific">Prosthecochloris marina</name>
    <dbReference type="NCBI Taxonomy" id="2017681"/>
    <lineage>
        <taxon>Bacteria</taxon>
        <taxon>Pseudomonadati</taxon>
        <taxon>Chlorobiota</taxon>
        <taxon>Chlorobiia</taxon>
        <taxon>Chlorobiales</taxon>
        <taxon>Chlorobiaceae</taxon>
        <taxon>Prosthecochloris</taxon>
    </lineage>
</organism>
<dbReference type="PANTHER" id="PTHR10286">
    <property type="entry name" value="INORGANIC PYROPHOSPHATASE"/>
    <property type="match status" value="1"/>
</dbReference>
<keyword evidence="5" id="KW-0460">Magnesium</keyword>
<dbReference type="InterPro" id="IPR036649">
    <property type="entry name" value="Pyrophosphatase_sf"/>
</dbReference>
<dbReference type="EMBL" id="PDNZ01000001">
    <property type="protein sequence ID" value="PWW83294.1"/>
    <property type="molecule type" value="Genomic_DNA"/>
</dbReference>
<dbReference type="Proteomes" id="UP000246278">
    <property type="component" value="Unassembled WGS sequence"/>
</dbReference>
<evidence type="ECO:0000256" key="1">
    <source>
        <dbReference type="ARBA" id="ARBA00001946"/>
    </source>
</evidence>
<dbReference type="EC" id="3.6.1.1" evidence="2"/>
<dbReference type="GO" id="GO:0005737">
    <property type="term" value="C:cytoplasm"/>
    <property type="evidence" value="ECO:0007669"/>
    <property type="project" value="InterPro"/>
</dbReference>
<proteinExistence type="predicted"/>
<dbReference type="GO" id="GO:0006796">
    <property type="term" value="P:phosphate-containing compound metabolic process"/>
    <property type="evidence" value="ECO:0007669"/>
    <property type="project" value="InterPro"/>
</dbReference>
<keyword evidence="4" id="KW-0378">Hydrolase</keyword>
<keyword evidence="6" id="KW-0732">Signal</keyword>
<dbReference type="SUPFAM" id="SSF50324">
    <property type="entry name" value="Inorganic pyrophosphatase"/>
    <property type="match status" value="1"/>
</dbReference>
<keyword evidence="8" id="KW-1185">Reference proteome</keyword>
<evidence type="ECO:0000256" key="5">
    <source>
        <dbReference type="ARBA" id="ARBA00022842"/>
    </source>
</evidence>
<evidence type="ECO:0000313" key="7">
    <source>
        <dbReference type="EMBL" id="PWW83294.1"/>
    </source>
</evidence>
<sequence length="239" mass="26330">MTMRHRKSALQVCLLFPCIFAVINCGNPKQSGGTAGHLSEPVLKNQYTLAGTKNLYSGYRPIDSKGYIHVVVEIPAGTSQKWEVNKNSGNLELELKDKKPRIVNYLGYPGNYGMVPRTLLPEEKGGDGDPLDVIVLGPAVPRGTVLQARLIGMLKMLDGGEQDDKLIAVMLDSHFADIGSLEELEDRYVGALRILDLWFSNYKGYGVMESGGMADEKEARRVLEKAIDAYSEQEVLAEK</sequence>
<evidence type="ECO:0000256" key="6">
    <source>
        <dbReference type="SAM" id="SignalP"/>
    </source>
</evidence>
<evidence type="ECO:0000256" key="3">
    <source>
        <dbReference type="ARBA" id="ARBA00022723"/>
    </source>
</evidence>
<accession>A0A317T987</accession>
<feature type="signal peptide" evidence="6">
    <location>
        <begin position="1"/>
        <end position="21"/>
    </location>
</feature>
<dbReference type="InterPro" id="IPR008162">
    <property type="entry name" value="Pyrophosphatase"/>
</dbReference>
<dbReference type="Gene3D" id="3.90.80.10">
    <property type="entry name" value="Inorganic pyrophosphatase"/>
    <property type="match status" value="1"/>
</dbReference>
<dbReference type="GO" id="GO:0004427">
    <property type="term" value="F:inorganic diphosphate phosphatase activity"/>
    <property type="evidence" value="ECO:0007669"/>
    <property type="project" value="UniProtKB-EC"/>
</dbReference>
<gene>
    <name evidence="7" type="ORF">CR164_01700</name>
</gene>
<comment type="cofactor">
    <cofactor evidence="1">
        <name>Mg(2+)</name>
        <dbReference type="ChEBI" id="CHEBI:18420"/>
    </cofactor>
</comment>
<protein>
    <recommendedName>
        <fullName evidence="2">inorganic diphosphatase</fullName>
        <ecNumber evidence="2">3.6.1.1</ecNumber>
    </recommendedName>
</protein>
<name>A0A317T987_9CHLB</name>
<dbReference type="OrthoDB" id="5187599at2"/>
<dbReference type="GO" id="GO:0000287">
    <property type="term" value="F:magnesium ion binding"/>
    <property type="evidence" value="ECO:0007669"/>
    <property type="project" value="InterPro"/>
</dbReference>
<keyword evidence="3" id="KW-0479">Metal-binding</keyword>
<evidence type="ECO:0000256" key="4">
    <source>
        <dbReference type="ARBA" id="ARBA00022801"/>
    </source>
</evidence>